<dbReference type="PANTHER" id="PTHR24291">
    <property type="entry name" value="CYTOCHROME P450 FAMILY 4"/>
    <property type="match status" value="1"/>
</dbReference>
<dbReference type="InterPro" id="IPR001128">
    <property type="entry name" value="Cyt_P450"/>
</dbReference>
<dbReference type="InterPro" id="IPR002401">
    <property type="entry name" value="Cyt_P450_E_grp-I"/>
</dbReference>
<dbReference type="Gene3D" id="1.10.630.10">
    <property type="entry name" value="Cytochrome P450"/>
    <property type="match status" value="1"/>
</dbReference>
<evidence type="ECO:0000256" key="6">
    <source>
        <dbReference type="PIRSR" id="PIRSR602401-1"/>
    </source>
</evidence>
<dbReference type="AlphaFoldDB" id="A0AA36DN10"/>
<sequence>FPWLWFKPIWYLTGVGFEFDRLVKLTNDFTRSVIAERKQAMEKEGLLDGNGRDCRKEKLAFLDLLLRMQHENQLSDEDIREEVDTFMFEGHDTTSSGIGFTVWWLGFSTEAQRKVHQELDSIFGDSDRSPTPEDVKQMVYLEKCIKESLRMTPSVPLVARRLVEDVVVGETILPEGLTVVVVPVTTARDLRYWEKPDEFYPEHFDADKIAGRDPFSYVPFSAGPRNCIGQKFAILEEKTVLSWIFRRYSVESLDPFPDNRPLPEIILRPSKGFRVRLTKRKV</sequence>
<dbReference type="GO" id="GO:0005506">
    <property type="term" value="F:iron ion binding"/>
    <property type="evidence" value="ECO:0007669"/>
    <property type="project" value="InterPro"/>
</dbReference>
<evidence type="ECO:0008006" key="10">
    <source>
        <dbReference type="Google" id="ProtNLM"/>
    </source>
</evidence>
<evidence type="ECO:0000256" key="3">
    <source>
        <dbReference type="ARBA" id="ARBA00022617"/>
    </source>
</evidence>
<evidence type="ECO:0000256" key="7">
    <source>
        <dbReference type="RuleBase" id="RU000461"/>
    </source>
</evidence>
<dbReference type="EMBL" id="CATQJL010000001">
    <property type="protein sequence ID" value="CAJ0590681.1"/>
    <property type="molecule type" value="Genomic_DNA"/>
</dbReference>
<dbReference type="InterPro" id="IPR050196">
    <property type="entry name" value="Cytochrome_P450_Monoox"/>
</dbReference>
<comment type="caution">
    <text evidence="8">The sequence shown here is derived from an EMBL/GenBank/DDBJ whole genome shotgun (WGS) entry which is preliminary data.</text>
</comment>
<dbReference type="GO" id="GO:0020037">
    <property type="term" value="F:heme binding"/>
    <property type="evidence" value="ECO:0007669"/>
    <property type="project" value="InterPro"/>
</dbReference>
<keyword evidence="5 7" id="KW-0503">Monooxygenase</keyword>
<dbReference type="Proteomes" id="UP001176961">
    <property type="component" value="Unassembled WGS sequence"/>
</dbReference>
<keyword evidence="6 7" id="KW-0479">Metal-binding</keyword>
<dbReference type="InterPro" id="IPR036396">
    <property type="entry name" value="Cyt_P450_sf"/>
</dbReference>
<keyword evidence="4 6" id="KW-0408">Iron</keyword>
<evidence type="ECO:0000256" key="1">
    <source>
        <dbReference type="ARBA" id="ARBA00001971"/>
    </source>
</evidence>
<gene>
    <name evidence="8" type="ORF">CYNAS_LOCUS2664</name>
</gene>
<name>A0AA36DN10_CYLNA</name>
<keyword evidence="7" id="KW-0560">Oxidoreductase</keyword>
<dbReference type="PANTHER" id="PTHR24291:SF146">
    <property type="entry name" value="CYTOCHROME P450"/>
    <property type="match status" value="1"/>
</dbReference>
<protein>
    <recommendedName>
        <fullName evidence="10">Unspecific monooxygenase</fullName>
    </recommendedName>
</protein>
<dbReference type="SUPFAM" id="SSF48264">
    <property type="entry name" value="Cytochrome P450"/>
    <property type="match status" value="1"/>
</dbReference>
<dbReference type="PROSITE" id="PS00086">
    <property type="entry name" value="CYTOCHROME_P450"/>
    <property type="match status" value="1"/>
</dbReference>
<evidence type="ECO:0000313" key="8">
    <source>
        <dbReference type="EMBL" id="CAJ0590681.1"/>
    </source>
</evidence>
<evidence type="ECO:0000256" key="5">
    <source>
        <dbReference type="ARBA" id="ARBA00023033"/>
    </source>
</evidence>
<dbReference type="PRINTS" id="PR00463">
    <property type="entry name" value="EP450I"/>
</dbReference>
<feature type="binding site" description="axial binding residue" evidence="6">
    <location>
        <position position="227"/>
    </location>
    <ligand>
        <name>heme</name>
        <dbReference type="ChEBI" id="CHEBI:30413"/>
    </ligand>
    <ligandPart>
        <name>Fe</name>
        <dbReference type="ChEBI" id="CHEBI:18248"/>
    </ligandPart>
</feature>
<proteinExistence type="inferred from homology"/>
<comment type="similarity">
    <text evidence="2 7">Belongs to the cytochrome P450 family.</text>
</comment>
<keyword evidence="3 6" id="KW-0349">Heme</keyword>
<dbReference type="GO" id="GO:0004497">
    <property type="term" value="F:monooxygenase activity"/>
    <property type="evidence" value="ECO:0007669"/>
    <property type="project" value="UniProtKB-KW"/>
</dbReference>
<organism evidence="8 9">
    <name type="scientific">Cylicocyclus nassatus</name>
    <name type="common">Nematode worm</name>
    <dbReference type="NCBI Taxonomy" id="53992"/>
    <lineage>
        <taxon>Eukaryota</taxon>
        <taxon>Metazoa</taxon>
        <taxon>Ecdysozoa</taxon>
        <taxon>Nematoda</taxon>
        <taxon>Chromadorea</taxon>
        <taxon>Rhabditida</taxon>
        <taxon>Rhabditina</taxon>
        <taxon>Rhabditomorpha</taxon>
        <taxon>Strongyloidea</taxon>
        <taxon>Strongylidae</taxon>
        <taxon>Cylicocyclus</taxon>
    </lineage>
</organism>
<comment type="cofactor">
    <cofactor evidence="1 6">
        <name>heme</name>
        <dbReference type="ChEBI" id="CHEBI:30413"/>
    </cofactor>
</comment>
<reference evidence="8" key="1">
    <citation type="submission" date="2023-07" db="EMBL/GenBank/DDBJ databases">
        <authorList>
            <consortium name="CYATHOMIX"/>
        </authorList>
    </citation>
    <scope>NUCLEOTIDE SEQUENCE</scope>
    <source>
        <strain evidence="8">N/A</strain>
    </source>
</reference>
<evidence type="ECO:0000256" key="2">
    <source>
        <dbReference type="ARBA" id="ARBA00010617"/>
    </source>
</evidence>
<feature type="non-terminal residue" evidence="8">
    <location>
        <position position="282"/>
    </location>
</feature>
<dbReference type="PRINTS" id="PR00385">
    <property type="entry name" value="P450"/>
</dbReference>
<accession>A0AA36DN10</accession>
<dbReference type="InterPro" id="IPR017972">
    <property type="entry name" value="Cyt_P450_CS"/>
</dbReference>
<keyword evidence="9" id="KW-1185">Reference proteome</keyword>
<evidence type="ECO:0000313" key="9">
    <source>
        <dbReference type="Proteomes" id="UP001176961"/>
    </source>
</evidence>
<dbReference type="Pfam" id="PF00067">
    <property type="entry name" value="p450"/>
    <property type="match status" value="1"/>
</dbReference>
<evidence type="ECO:0000256" key="4">
    <source>
        <dbReference type="ARBA" id="ARBA00023004"/>
    </source>
</evidence>
<dbReference type="GO" id="GO:0016705">
    <property type="term" value="F:oxidoreductase activity, acting on paired donors, with incorporation or reduction of molecular oxygen"/>
    <property type="evidence" value="ECO:0007669"/>
    <property type="project" value="InterPro"/>
</dbReference>